<evidence type="ECO:0000313" key="2">
    <source>
        <dbReference type="EMBL" id="OIN07764.1"/>
    </source>
</evidence>
<evidence type="ECO:0000256" key="1">
    <source>
        <dbReference type="SAM" id="Phobius"/>
    </source>
</evidence>
<feature type="transmembrane region" description="Helical" evidence="1">
    <location>
        <begin position="127"/>
        <end position="147"/>
    </location>
</feature>
<organism evidence="2 3">
    <name type="scientific">Oceanisphaera psychrotolerans</name>
    <dbReference type="NCBI Taxonomy" id="1414654"/>
    <lineage>
        <taxon>Bacteria</taxon>
        <taxon>Pseudomonadati</taxon>
        <taxon>Pseudomonadota</taxon>
        <taxon>Gammaproteobacteria</taxon>
        <taxon>Aeromonadales</taxon>
        <taxon>Aeromonadaceae</taxon>
        <taxon>Oceanisphaera</taxon>
    </lineage>
</organism>
<sequence length="186" mass="20707">MSFNGTIKIVWELLMNVSKLIENNNFMSAMIFFSLALSLSTPGGSVAAFAILLLVSLIYLFKEKNKPELNSMDKLLIFTLVFMFLTVLPSFISDDFRGRYLDLSLRYLLAVPILLLLIYTPPRAAWLLAGAIAGGVTAFGLAVYQYVYVGMPRVDGFLYSINFGYLACTLAFLALSGITFFRTAQF</sequence>
<keyword evidence="1" id="KW-1133">Transmembrane helix</keyword>
<dbReference type="AlphaFoldDB" id="A0A1J4QE62"/>
<dbReference type="EMBL" id="MDKE01000033">
    <property type="protein sequence ID" value="OIN07764.1"/>
    <property type="molecule type" value="Genomic_DNA"/>
</dbReference>
<dbReference type="STRING" id="1414654.BFR47_03965"/>
<dbReference type="Proteomes" id="UP000243073">
    <property type="component" value="Unassembled WGS sequence"/>
</dbReference>
<feature type="transmembrane region" description="Helical" evidence="1">
    <location>
        <begin position="104"/>
        <end position="120"/>
    </location>
</feature>
<accession>A0A1J4QE62</accession>
<feature type="transmembrane region" description="Helical" evidence="1">
    <location>
        <begin position="73"/>
        <end position="92"/>
    </location>
</feature>
<feature type="transmembrane region" description="Helical" evidence="1">
    <location>
        <begin position="159"/>
        <end position="181"/>
    </location>
</feature>
<evidence type="ECO:0000313" key="3">
    <source>
        <dbReference type="Proteomes" id="UP000243073"/>
    </source>
</evidence>
<reference evidence="2 3" key="1">
    <citation type="submission" date="2016-07" db="EMBL/GenBank/DDBJ databases">
        <title>Draft Genome Sequence of Oceanisphaera psychrotolerans, isolated from coastal sediment samples.</title>
        <authorList>
            <person name="Zhuo S."/>
            <person name="Ruan Z."/>
        </authorList>
    </citation>
    <scope>NUCLEOTIDE SEQUENCE [LARGE SCALE GENOMIC DNA]</scope>
    <source>
        <strain evidence="2 3">LAM-WHM-ZC</strain>
    </source>
</reference>
<gene>
    <name evidence="2" type="ORF">BFR47_03965</name>
</gene>
<keyword evidence="1" id="KW-0472">Membrane</keyword>
<keyword evidence="3" id="KW-1185">Reference proteome</keyword>
<protein>
    <submittedName>
        <fullName evidence="2">Uncharacterized protein</fullName>
    </submittedName>
</protein>
<comment type="caution">
    <text evidence="2">The sequence shown here is derived from an EMBL/GenBank/DDBJ whole genome shotgun (WGS) entry which is preliminary data.</text>
</comment>
<proteinExistence type="predicted"/>
<feature type="transmembrane region" description="Helical" evidence="1">
    <location>
        <begin position="29"/>
        <end position="61"/>
    </location>
</feature>
<name>A0A1J4QE62_9GAMM</name>
<keyword evidence="1" id="KW-0812">Transmembrane</keyword>